<name>A0ABT9RUD4_9MICC</name>
<dbReference type="NCBIfam" id="NF038175">
    <property type="entry name" value="IniB_NTERM"/>
    <property type="match status" value="1"/>
</dbReference>
<organism evidence="2 3">
    <name type="scientific">Pseudarthrobacter enclensis</name>
    <dbReference type="NCBI Taxonomy" id="993070"/>
    <lineage>
        <taxon>Bacteria</taxon>
        <taxon>Bacillati</taxon>
        <taxon>Actinomycetota</taxon>
        <taxon>Actinomycetes</taxon>
        <taxon>Micrococcales</taxon>
        <taxon>Micrococcaceae</taxon>
        <taxon>Pseudarthrobacter</taxon>
    </lineage>
</organism>
<keyword evidence="3" id="KW-1185">Reference proteome</keyword>
<feature type="compositionally biased region" description="Low complexity" evidence="1">
    <location>
        <begin position="252"/>
        <end position="268"/>
    </location>
</feature>
<sequence>MPTLANDLVQFLMHLFGDREAVQAFLADPERALAEHGLGNVGSADVDAAMPVVLDYAPITVNAASFDRAPNLGANSAWVGQPGATAAHAGALPAVYTGGRGLGQGGNYDHDDHANAVQQLHHVVNHFSYTTNTTMLDDRGIFTDQSVSQNIWAHGDVEQWFDNAAVAATGDHAVSAGDDAGARDAGNIRDTYSTDHSMDQSTHAGGDAGMGSGQSDAFDTDVVLDTDNSFDDNLDRSHGMDGHLATTDHSVSMDTTPDASDSSSDNSAHTFIQAGDPYSPDTSTGTAAETHVDDSFQDHAATGLMEGDLGEADNHLGLPEDNSTHTDVDPDHHAPIDDSTAL</sequence>
<dbReference type="Proteomes" id="UP001226577">
    <property type="component" value="Unassembled WGS sequence"/>
</dbReference>
<feature type="compositionally biased region" description="Basic and acidic residues" evidence="1">
    <location>
        <begin position="322"/>
        <end position="336"/>
    </location>
</feature>
<evidence type="ECO:0000313" key="2">
    <source>
        <dbReference type="EMBL" id="MDP9888853.1"/>
    </source>
</evidence>
<evidence type="ECO:0000313" key="3">
    <source>
        <dbReference type="Proteomes" id="UP001226577"/>
    </source>
</evidence>
<feature type="region of interest" description="Disordered" evidence="1">
    <location>
        <begin position="175"/>
        <end position="219"/>
    </location>
</feature>
<feature type="region of interest" description="Disordered" evidence="1">
    <location>
        <begin position="232"/>
        <end position="288"/>
    </location>
</feature>
<accession>A0ABT9RUD4</accession>
<reference evidence="2 3" key="1">
    <citation type="submission" date="2023-07" db="EMBL/GenBank/DDBJ databases">
        <title>Sorghum-associated microbial communities from plants grown in Nebraska, USA.</title>
        <authorList>
            <person name="Schachtman D."/>
        </authorList>
    </citation>
    <scope>NUCLEOTIDE SEQUENCE [LARGE SCALE GENOMIC DNA]</scope>
    <source>
        <strain evidence="2 3">CC222</strain>
    </source>
</reference>
<dbReference type="InterPro" id="IPR049709">
    <property type="entry name" value="IniB-like_N"/>
</dbReference>
<feature type="region of interest" description="Disordered" evidence="1">
    <location>
        <begin position="306"/>
        <end position="342"/>
    </location>
</feature>
<feature type="compositionally biased region" description="Low complexity" evidence="1">
    <location>
        <begin position="176"/>
        <end position="185"/>
    </location>
</feature>
<evidence type="ECO:0000256" key="1">
    <source>
        <dbReference type="SAM" id="MobiDB-lite"/>
    </source>
</evidence>
<dbReference type="RefSeq" id="WP_307308361.1">
    <property type="nucleotide sequence ID" value="NZ_JAUSRE010000011.1"/>
</dbReference>
<proteinExistence type="predicted"/>
<comment type="caution">
    <text evidence="2">The sequence shown here is derived from an EMBL/GenBank/DDBJ whole genome shotgun (WGS) entry which is preliminary data.</text>
</comment>
<dbReference type="EMBL" id="JAUSRE010000011">
    <property type="protein sequence ID" value="MDP9888853.1"/>
    <property type="molecule type" value="Genomic_DNA"/>
</dbReference>
<protein>
    <submittedName>
        <fullName evidence="2">Uncharacterized protein</fullName>
    </submittedName>
</protein>
<gene>
    <name evidence="2" type="ORF">J2X98_002446</name>
</gene>